<dbReference type="RefSeq" id="XP_041167811.1">
    <property type="nucleotide sequence ID" value="XM_041299031.1"/>
</dbReference>
<dbReference type="GeneID" id="64592795"/>
<dbReference type="Proteomes" id="UP000719766">
    <property type="component" value="Unassembled WGS sequence"/>
</dbReference>
<dbReference type="OrthoDB" id="2685129at2759"/>
<organism evidence="1 2">
    <name type="scientific">Suillus plorans</name>
    <dbReference type="NCBI Taxonomy" id="116603"/>
    <lineage>
        <taxon>Eukaryota</taxon>
        <taxon>Fungi</taxon>
        <taxon>Dikarya</taxon>
        <taxon>Basidiomycota</taxon>
        <taxon>Agaricomycotina</taxon>
        <taxon>Agaricomycetes</taxon>
        <taxon>Agaricomycetidae</taxon>
        <taxon>Boletales</taxon>
        <taxon>Suillineae</taxon>
        <taxon>Suillaceae</taxon>
        <taxon>Suillus</taxon>
    </lineage>
</organism>
<sequence length="528" mass="58859">MPFVYHGTDHTHLDWSCMLNGCRYPLATSSHHQSFVRAHQRLPWAWILARQTLLDVHCSFVPTDQSHLLEGHVSIRHIINSSPRLASSFPSAALPALTRHGFTQLFHFGSWSTQNTASPFHFEPSHSLTAELPTAAPSLRRHLPSLISWLERLCLSTLLNGSCDETLAIARPLRRLHAEEEIIALSSLHTAPTTSFSQQRPFAALDASMLPSPASLFQGRSVTSAAATPNSQVVFSLAKYGTSAGILHGELLGIIAAVLLSIHASPQEPYSVLTDHKNAVHMIQEVLPGALPHVWNNRPARLLYRWLFTSALSDNRALTRRRGVIPSAPLATFSMDDYAMFASGYGFVENNLSSFLISRLEDSYALSDSFRPARALTLALYDSHRLPDFPYTRASSSFSAVVQLYARSSQLDTAEVRHRRFRDTLPWCHFGCNPFESVHHIFARCPAFLAIHRAHNMQLCDETSLLEGKAADRVREVLELAAQRLFSDDAGLWPQYQTCSFALISDVGLHWQDVFVSLVVEPSRNLVT</sequence>
<name>A0A9P7E3F2_9AGAM</name>
<keyword evidence="2" id="KW-1185">Reference proteome</keyword>
<evidence type="ECO:0000313" key="2">
    <source>
        <dbReference type="Proteomes" id="UP000719766"/>
    </source>
</evidence>
<dbReference type="EMBL" id="JABBWE010000001">
    <property type="protein sequence ID" value="KAG1810146.1"/>
    <property type="molecule type" value="Genomic_DNA"/>
</dbReference>
<protein>
    <submittedName>
        <fullName evidence="1">Uncharacterized protein</fullName>
    </submittedName>
</protein>
<proteinExistence type="predicted"/>
<dbReference type="AlphaFoldDB" id="A0A9P7E3F2"/>
<comment type="caution">
    <text evidence="1">The sequence shown here is derived from an EMBL/GenBank/DDBJ whole genome shotgun (WGS) entry which is preliminary data.</text>
</comment>
<gene>
    <name evidence="1" type="ORF">HD556DRAFT_1259592</name>
</gene>
<reference evidence="1" key="1">
    <citation type="journal article" date="2020" name="New Phytol.">
        <title>Comparative genomics reveals dynamic genome evolution in host specialist ectomycorrhizal fungi.</title>
        <authorList>
            <person name="Lofgren L.A."/>
            <person name="Nguyen N.H."/>
            <person name="Vilgalys R."/>
            <person name="Ruytinx J."/>
            <person name="Liao H.L."/>
            <person name="Branco S."/>
            <person name="Kuo A."/>
            <person name="LaButti K."/>
            <person name="Lipzen A."/>
            <person name="Andreopoulos W."/>
            <person name="Pangilinan J."/>
            <person name="Riley R."/>
            <person name="Hundley H."/>
            <person name="Na H."/>
            <person name="Barry K."/>
            <person name="Grigoriev I.V."/>
            <person name="Stajich J.E."/>
            <person name="Kennedy P.G."/>
        </authorList>
    </citation>
    <scope>NUCLEOTIDE SEQUENCE</scope>
    <source>
        <strain evidence="1">S12</strain>
    </source>
</reference>
<accession>A0A9P7E3F2</accession>
<evidence type="ECO:0000313" key="1">
    <source>
        <dbReference type="EMBL" id="KAG1810146.1"/>
    </source>
</evidence>